<dbReference type="Pfam" id="PF13489">
    <property type="entry name" value="Methyltransf_23"/>
    <property type="match status" value="1"/>
</dbReference>
<reference evidence="1 2" key="2">
    <citation type="journal article" date="2012" name="BMC Genomics">
        <title>Comparative genomic analysis of Geobacter sulfurreducens KN400, a strain with enhanced capacity for extracellular electron transfer and electricity production.</title>
        <authorList>
            <person name="Butler J.E."/>
            <person name="Young N.D."/>
            <person name="Aklujkar M."/>
            <person name="Lovley D.R."/>
        </authorList>
    </citation>
    <scope>NUCLEOTIDE SEQUENCE [LARGE SCALE GENOMIC DNA]</scope>
    <source>
        <strain evidence="2">ATCC 51573 / DSM 12127 / PCA</strain>
    </source>
</reference>
<proteinExistence type="predicted"/>
<gene>
    <name evidence="1" type="ordered locus">GSU3018</name>
</gene>
<accession>Q748I4</accession>
<dbReference type="HOGENOM" id="CLU_100577_0_0_7"/>
<sequence length="252" mass="28462">MGTSGMQCEKKFLDKACSTYKTAGSYQQQAMKDLILRTFLPYMTNNTKSVCLSLGYAEGYEAKILSECVKELDVIEGSQQFYEQGLEDNIANVTLHYSLFEDFIPENNKKYDYICANYVLEHVENVTIVLSSLKEMLKDDGLIFSVVPNARAFSRQLALHMGLIDDLKGLTENDINHGHRRVYDRVAFNRDLEGAGLSIIAQGGIMLKPLADFQMDKLIDTGILQTEHLNGLYRLGMEYPDFCSALYAICKK</sequence>
<evidence type="ECO:0000313" key="2">
    <source>
        <dbReference type="Proteomes" id="UP000000577"/>
    </source>
</evidence>
<dbReference type="EMBL" id="AE017180">
    <property type="protein sequence ID" value="AAR36410.1"/>
    <property type="molecule type" value="Genomic_DNA"/>
</dbReference>
<dbReference type="CDD" id="cd02440">
    <property type="entry name" value="AdoMet_MTases"/>
    <property type="match status" value="1"/>
</dbReference>
<dbReference type="KEGG" id="gsu:GSU3018"/>
<dbReference type="InterPro" id="IPR029063">
    <property type="entry name" value="SAM-dependent_MTases_sf"/>
</dbReference>
<dbReference type="STRING" id="243231.GSU3018"/>
<dbReference type="EnsemblBacteria" id="AAR36410">
    <property type="protein sequence ID" value="AAR36410"/>
    <property type="gene ID" value="GSU3018"/>
</dbReference>
<dbReference type="Proteomes" id="UP000000577">
    <property type="component" value="Chromosome"/>
</dbReference>
<dbReference type="GO" id="GO:0008168">
    <property type="term" value="F:methyltransferase activity"/>
    <property type="evidence" value="ECO:0007669"/>
    <property type="project" value="UniProtKB-KW"/>
</dbReference>
<dbReference type="InParanoid" id="Q748I4"/>
<dbReference type="GO" id="GO:0032259">
    <property type="term" value="P:methylation"/>
    <property type="evidence" value="ECO:0007669"/>
    <property type="project" value="UniProtKB-KW"/>
</dbReference>
<name>Q748I4_GEOSL</name>
<dbReference type="SUPFAM" id="SSF53335">
    <property type="entry name" value="S-adenosyl-L-methionine-dependent methyltransferases"/>
    <property type="match status" value="1"/>
</dbReference>
<reference evidence="1 2" key="1">
    <citation type="journal article" date="2003" name="Science">
        <title>Genome of Geobacter sulfurreducens: metal reduction in subsurface environments.</title>
        <authorList>
            <person name="Methe B.A."/>
            <person name="Nelson K.E."/>
            <person name="Eisen J.A."/>
            <person name="Paulsen I.T."/>
            <person name="Nelson W."/>
            <person name="Heidelberg J.F."/>
            <person name="Wu D."/>
            <person name="Wu M."/>
            <person name="Ward N."/>
            <person name="Beanan M.J."/>
            <person name="Dodson R.J."/>
            <person name="Madupu R."/>
            <person name="Brinkac L.M."/>
            <person name="Daugherty S.C."/>
            <person name="DeBoy R.T."/>
            <person name="Durkin A.S."/>
            <person name="Gwinn M."/>
            <person name="Kolonay J.F."/>
            <person name="Sullivan S.A."/>
            <person name="Haft D.H."/>
            <person name="Selengut J."/>
            <person name="Davidsen T.M."/>
            <person name="Zafar N."/>
            <person name="White O."/>
            <person name="Tran B."/>
            <person name="Romero C."/>
            <person name="Forberger H.A."/>
            <person name="Weidman J."/>
            <person name="Khouri H."/>
            <person name="Feldblyum T.V."/>
            <person name="Utterback T.R."/>
            <person name="Van Aken S.E."/>
            <person name="Lovley D.R."/>
            <person name="Fraser C.M."/>
        </authorList>
    </citation>
    <scope>NUCLEOTIDE SEQUENCE [LARGE SCALE GENOMIC DNA]</scope>
    <source>
        <strain evidence="2">ATCC 51573 / DSM 12127 / PCA</strain>
    </source>
</reference>
<dbReference type="Gene3D" id="3.40.50.150">
    <property type="entry name" value="Vaccinia Virus protein VP39"/>
    <property type="match status" value="1"/>
</dbReference>
<dbReference type="eggNOG" id="COG2227">
    <property type="taxonomic scope" value="Bacteria"/>
</dbReference>
<keyword evidence="1" id="KW-0808">Transferase</keyword>
<dbReference type="AlphaFoldDB" id="Q748I4"/>
<keyword evidence="1" id="KW-0489">Methyltransferase</keyword>
<dbReference type="SMR" id="Q748I4"/>
<organism evidence="1 2">
    <name type="scientific">Geobacter sulfurreducens (strain ATCC 51573 / DSM 12127 / PCA)</name>
    <dbReference type="NCBI Taxonomy" id="243231"/>
    <lineage>
        <taxon>Bacteria</taxon>
        <taxon>Pseudomonadati</taxon>
        <taxon>Thermodesulfobacteriota</taxon>
        <taxon>Desulfuromonadia</taxon>
        <taxon>Geobacterales</taxon>
        <taxon>Geobacteraceae</taxon>
        <taxon>Geobacter</taxon>
    </lineage>
</organism>
<dbReference type="OrthoDB" id="9802881at2"/>
<evidence type="ECO:0000313" key="1">
    <source>
        <dbReference type="EMBL" id="AAR36410.1"/>
    </source>
</evidence>
<protein>
    <submittedName>
        <fullName evidence="1">SAM-dependent methyltransferase</fullName>
    </submittedName>
</protein>
<keyword evidence="2" id="KW-1185">Reference proteome</keyword>